<name>A0A7W8FWW8_9FIRM</name>
<feature type="compositionally biased region" description="Low complexity" evidence="1">
    <location>
        <begin position="125"/>
        <end position="149"/>
    </location>
</feature>
<gene>
    <name evidence="3" type="ORF">HNQ47_001770</name>
</gene>
<feature type="transmembrane region" description="Helical" evidence="2">
    <location>
        <begin position="309"/>
        <end position="330"/>
    </location>
</feature>
<keyword evidence="2" id="KW-0472">Membrane</keyword>
<dbReference type="Proteomes" id="UP000539953">
    <property type="component" value="Unassembled WGS sequence"/>
</dbReference>
<accession>A0A7W8FWW8</accession>
<protein>
    <recommendedName>
        <fullName evidence="5">Capsular polysaccharide biosynthesis protein</fullName>
    </recommendedName>
</protein>
<evidence type="ECO:0000313" key="3">
    <source>
        <dbReference type="EMBL" id="MBB5183731.1"/>
    </source>
</evidence>
<evidence type="ECO:0000256" key="1">
    <source>
        <dbReference type="SAM" id="MobiDB-lite"/>
    </source>
</evidence>
<comment type="caution">
    <text evidence="3">The sequence shown here is derived from an EMBL/GenBank/DDBJ whole genome shotgun (WGS) entry which is preliminary data.</text>
</comment>
<proteinExistence type="predicted"/>
<dbReference type="RefSeq" id="WP_183329025.1">
    <property type="nucleotide sequence ID" value="NZ_JACHHK010000007.1"/>
</dbReference>
<organism evidence="3 4">
    <name type="scientific">Catenisphaera adipataccumulans</name>
    <dbReference type="NCBI Taxonomy" id="700500"/>
    <lineage>
        <taxon>Bacteria</taxon>
        <taxon>Bacillati</taxon>
        <taxon>Bacillota</taxon>
        <taxon>Erysipelotrichia</taxon>
        <taxon>Erysipelotrichales</taxon>
        <taxon>Erysipelotrichaceae</taxon>
        <taxon>Catenisphaera</taxon>
    </lineage>
</organism>
<sequence>MLKTNVETKVLEKDRTVSMRALLIRLLLRWKSIILIGIIFGLCFGGKSYLTQKSQLATSNSASEESFDNDYETYYEDQQDQLIKALNNRYKYLKNSVKTNLDPYSTSAASVTLYINSSSNTQNTDSAAAAVENESDSSSSSDETSESNNLEVVSSDSNVNTLLTTLSNFTKYGLDWDSVKNKYDINKDEYLNELVVTQASGNTFTVTVFFKSEKSANYVLDDIQSQVEDKFNSTVEKMGVSGYSLVTLDRSSTKVVDSDNFTWLNSRITEINNYVTLLENNGTYSDQANAVTASSKITSISKKKVLKQFILGGLAGVLIAVILIGFYLLLAGKVLSAKELTDFYEIPSLAVLEKKYRGKSLKGLNKKIMRLNAEDRTNLSIEDRLDLCIDTVTRITDAKKIALVGDTKASKIIDLSEKIQSRTKDIEIVALPNVNDSVLERKNLDEVDAVILVAECEVSKYSELNEFFDIAANYRKEIIGAITC</sequence>
<keyword evidence="2" id="KW-1133">Transmembrane helix</keyword>
<keyword evidence="2" id="KW-0812">Transmembrane</keyword>
<evidence type="ECO:0000313" key="4">
    <source>
        <dbReference type="Proteomes" id="UP000539953"/>
    </source>
</evidence>
<reference evidence="3 4" key="1">
    <citation type="submission" date="2020-08" db="EMBL/GenBank/DDBJ databases">
        <title>Genomic Encyclopedia of Type Strains, Phase IV (KMG-IV): sequencing the most valuable type-strain genomes for metagenomic binning, comparative biology and taxonomic classification.</title>
        <authorList>
            <person name="Goeker M."/>
        </authorList>
    </citation>
    <scope>NUCLEOTIDE SEQUENCE [LARGE SCALE GENOMIC DNA]</scope>
    <source>
        <strain evidence="3 4">DSM 25799</strain>
    </source>
</reference>
<dbReference type="AlphaFoldDB" id="A0A7W8FWW8"/>
<evidence type="ECO:0000256" key="2">
    <source>
        <dbReference type="SAM" id="Phobius"/>
    </source>
</evidence>
<keyword evidence="4" id="KW-1185">Reference proteome</keyword>
<feature type="region of interest" description="Disordered" evidence="1">
    <location>
        <begin position="124"/>
        <end position="154"/>
    </location>
</feature>
<evidence type="ECO:0008006" key="5">
    <source>
        <dbReference type="Google" id="ProtNLM"/>
    </source>
</evidence>
<dbReference type="EMBL" id="JACHHK010000007">
    <property type="protein sequence ID" value="MBB5183731.1"/>
    <property type="molecule type" value="Genomic_DNA"/>
</dbReference>
<feature type="transmembrane region" description="Helical" evidence="2">
    <location>
        <begin position="22"/>
        <end position="44"/>
    </location>
</feature>